<feature type="compositionally biased region" description="Basic and acidic residues" evidence="1">
    <location>
        <begin position="8"/>
        <end position="20"/>
    </location>
</feature>
<dbReference type="Proteomes" id="UP000036700">
    <property type="component" value="Chromosome"/>
</dbReference>
<reference evidence="4" key="1">
    <citation type="submission" date="2015-06" db="EMBL/GenBank/DDBJ databases">
        <authorList>
            <person name="Lim Y.L."/>
            <person name="Ee R."/>
            <person name="Yong D."/>
            <person name="How K.Y."/>
            <person name="Yin W.F."/>
            <person name="Chan K.G."/>
        </authorList>
    </citation>
    <scope>NUCLEOTIDE SEQUENCE [LARGE SCALE GENOMIC DNA]</scope>
    <source>
        <strain evidence="4">DSM 25325</strain>
    </source>
</reference>
<feature type="transmembrane region" description="Helical" evidence="2">
    <location>
        <begin position="77"/>
        <end position="96"/>
    </location>
</feature>
<proteinExistence type="predicted"/>
<dbReference type="STRING" id="445709.ABW99_07105"/>
<dbReference type="Pfam" id="PF09527">
    <property type="entry name" value="ATPase_gene1"/>
    <property type="match status" value="1"/>
</dbReference>
<feature type="region of interest" description="Disordered" evidence="1">
    <location>
        <begin position="1"/>
        <end position="20"/>
    </location>
</feature>
<dbReference type="KEGG" id="ptx:ABW99_07105"/>
<accession>A0A0G3ELU1</accession>
<evidence type="ECO:0000256" key="2">
    <source>
        <dbReference type="SAM" id="Phobius"/>
    </source>
</evidence>
<keyword evidence="2" id="KW-0472">Membrane</keyword>
<protein>
    <submittedName>
        <fullName evidence="3">ATP synthase</fullName>
    </submittedName>
</protein>
<dbReference type="PATRIC" id="fig|445709.3.peg.1519"/>
<gene>
    <name evidence="3" type="ORF">ABW99_07105</name>
</gene>
<evidence type="ECO:0000313" key="4">
    <source>
        <dbReference type="Proteomes" id="UP000036700"/>
    </source>
</evidence>
<keyword evidence="2" id="KW-1133">Transmembrane helix</keyword>
<dbReference type="InterPro" id="IPR032820">
    <property type="entry name" value="ATPase_put"/>
</dbReference>
<sequence>MDPNDTPPPRHAEPPTDRVAHAAREALRREARRRDEPEPSLGSRLGQIGILGWTIVTPTLLGLAAGRWLDRRLGTGVFFSAPLLMLGAALGLWFAWKWMHRQTGGKS</sequence>
<dbReference type="InterPro" id="IPR011744">
    <property type="entry name" value="ATPase_gene1"/>
</dbReference>
<dbReference type="NCBIfam" id="TIGR02230">
    <property type="entry name" value="ATPase_gene1"/>
    <property type="match status" value="1"/>
</dbReference>
<evidence type="ECO:0000313" key="3">
    <source>
        <dbReference type="EMBL" id="AKJ68018.1"/>
    </source>
</evidence>
<dbReference type="EMBL" id="CP011568">
    <property type="protein sequence ID" value="AKJ68018.1"/>
    <property type="molecule type" value="Genomic_DNA"/>
</dbReference>
<dbReference type="AlphaFoldDB" id="A0A0G3ELU1"/>
<name>A0A0G3ELU1_9BURK</name>
<feature type="transmembrane region" description="Helical" evidence="2">
    <location>
        <begin position="45"/>
        <end position="65"/>
    </location>
</feature>
<dbReference type="OrthoDB" id="466056at2"/>
<keyword evidence="4" id="KW-1185">Reference proteome</keyword>
<organism evidence="3 4">
    <name type="scientific">Pandoraea thiooxydans</name>
    <dbReference type="NCBI Taxonomy" id="445709"/>
    <lineage>
        <taxon>Bacteria</taxon>
        <taxon>Pseudomonadati</taxon>
        <taxon>Pseudomonadota</taxon>
        <taxon>Betaproteobacteria</taxon>
        <taxon>Burkholderiales</taxon>
        <taxon>Burkholderiaceae</taxon>
        <taxon>Pandoraea</taxon>
    </lineage>
</organism>
<evidence type="ECO:0000256" key="1">
    <source>
        <dbReference type="SAM" id="MobiDB-lite"/>
    </source>
</evidence>
<keyword evidence="2" id="KW-0812">Transmembrane</keyword>
<dbReference type="RefSeq" id="WP_047213838.1">
    <property type="nucleotide sequence ID" value="NZ_CP011568.3"/>
</dbReference>